<organism evidence="1">
    <name type="scientific">Arundo donax</name>
    <name type="common">Giant reed</name>
    <name type="synonym">Donax arundinaceus</name>
    <dbReference type="NCBI Taxonomy" id="35708"/>
    <lineage>
        <taxon>Eukaryota</taxon>
        <taxon>Viridiplantae</taxon>
        <taxon>Streptophyta</taxon>
        <taxon>Embryophyta</taxon>
        <taxon>Tracheophyta</taxon>
        <taxon>Spermatophyta</taxon>
        <taxon>Magnoliopsida</taxon>
        <taxon>Liliopsida</taxon>
        <taxon>Poales</taxon>
        <taxon>Poaceae</taxon>
        <taxon>PACMAD clade</taxon>
        <taxon>Arundinoideae</taxon>
        <taxon>Arundineae</taxon>
        <taxon>Arundo</taxon>
    </lineage>
</organism>
<accession>A0A0A8Z0H5</accession>
<dbReference type="EMBL" id="GBRH01265579">
    <property type="protein sequence ID" value="JAD32316.1"/>
    <property type="molecule type" value="Transcribed_RNA"/>
</dbReference>
<protein>
    <submittedName>
        <fullName evidence="1">Uncharacterized protein</fullName>
    </submittedName>
</protein>
<evidence type="ECO:0000313" key="1">
    <source>
        <dbReference type="EMBL" id="JAD32316.1"/>
    </source>
</evidence>
<name>A0A0A8Z0H5_ARUDO</name>
<sequence>MQVFLLVSDLFASDCVHKPDGWPRGTIYICSFIVVVL</sequence>
<reference evidence="1" key="2">
    <citation type="journal article" date="2015" name="Data Brief">
        <title>Shoot transcriptome of the giant reed, Arundo donax.</title>
        <authorList>
            <person name="Barrero R.A."/>
            <person name="Guerrero F.D."/>
            <person name="Moolhuijzen P."/>
            <person name="Goolsby J.A."/>
            <person name="Tidwell J."/>
            <person name="Bellgard S.E."/>
            <person name="Bellgard M.I."/>
        </authorList>
    </citation>
    <scope>NUCLEOTIDE SEQUENCE</scope>
    <source>
        <tissue evidence="1">Shoot tissue taken approximately 20 cm above the soil surface</tissue>
    </source>
</reference>
<reference evidence="1" key="1">
    <citation type="submission" date="2014-09" db="EMBL/GenBank/DDBJ databases">
        <authorList>
            <person name="Magalhaes I.L.F."/>
            <person name="Oliveira U."/>
            <person name="Santos F.R."/>
            <person name="Vidigal T.H.D.A."/>
            <person name="Brescovit A.D."/>
            <person name="Santos A.J."/>
        </authorList>
    </citation>
    <scope>NUCLEOTIDE SEQUENCE</scope>
    <source>
        <tissue evidence="1">Shoot tissue taken approximately 20 cm above the soil surface</tissue>
    </source>
</reference>
<proteinExistence type="predicted"/>
<dbReference type="AlphaFoldDB" id="A0A0A8Z0H5"/>